<evidence type="ECO:0000313" key="3">
    <source>
        <dbReference type="Proteomes" id="UP001281447"/>
    </source>
</evidence>
<keyword evidence="1" id="KW-1133">Transmembrane helix</keyword>
<evidence type="ECO:0000256" key="1">
    <source>
        <dbReference type="SAM" id="Phobius"/>
    </source>
</evidence>
<comment type="caution">
    <text evidence="2">The sequence shown here is derived from an EMBL/GenBank/DDBJ whole genome shotgun (WGS) entry which is preliminary data.</text>
</comment>
<feature type="transmembrane region" description="Helical" evidence="1">
    <location>
        <begin position="6"/>
        <end position="24"/>
    </location>
</feature>
<dbReference type="Proteomes" id="UP001281447">
    <property type="component" value="Unassembled WGS sequence"/>
</dbReference>
<accession>A0ABU5C418</accession>
<dbReference type="EMBL" id="JAWDIP010000003">
    <property type="protein sequence ID" value="MDY0393964.1"/>
    <property type="molecule type" value="Genomic_DNA"/>
</dbReference>
<keyword evidence="1" id="KW-0812">Transmembrane</keyword>
<keyword evidence="3" id="KW-1185">Reference proteome</keyword>
<name>A0ABU5C418_9BACI</name>
<sequence length="85" mass="9361">MHIGLIELLTLVAVLYVLVLVVKLDGRIKGIKYTLEQITKKTGIPSSGPIDNELRELINNGYDIKAVKKSQRGNGAVIVGRQTIY</sequence>
<organism evidence="2 3">
    <name type="scientific">Tigheibacillus halophilus</name>
    <dbReference type="NCBI Taxonomy" id="361280"/>
    <lineage>
        <taxon>Bacteria</taxon>
        <taxon>Bacillati</taxon>
        <taxon>Bacillota</taxon>
        <taxon>Bacilli</taxon>
        <taxon>Bacillales</taxon>
        <taxon>Bacillaceae</taxon>
        <taxon>Tigheibacillus</taxon>
    </lineage>
</organism>
<gene>
    <name evidence="2" type="ORF">RWE15_05145</name>
</gene>
<protein>
    <submittedName>
        <fullName evidence="2">Uncharacterized protein</fullName>
    </submittedName>
</protein>
<evidence type="ECO:0000313" key="2">
    <source>
        <dbReference type="EMBL" id="MDY0393964.1"/>
    </source>
</evidence>
<proteinExistence type="predicted"/>
<keyword evidence="1" id="KW-0472">Membrane</keyword>
<reference evidence="2 3" key="1">
    <citation type="submission" date="2023-10" db="EMBL/GenBank/DDBJ databases">
        <title>Virgibacillus halophilus 5B73C genome.</title>
        <authorList>
            <person name="Miliotis G."/>
            <person name="Sengupta P."/>
            <person name="Hameed A."/>
            <person name="Chuvochina M."/>
            <person name="Mcdonagh F."/>
            <person name="Simpson A.C."/>
            <person name="Singh N.K."/>
            <person name="Rekha P.D."/>
            <person name="Raman K."/>
            <person name="Hugenholtz P."/>
            <person name="Venkateswaran K."/>
        </authorList>
    </citation>
    <scope>NUCLEOTIDE SEQUENCE [LARGE SCALE GENOMIC DNA]</scope>
    <source>
        <strain evidence="2 3">5B73C</strain>
    </source>
</reference>